<dbReference type="SUPFAM" id="SSF54427">
    <property type="entry name" value="NTF2-like"/>
    <property type="match status" value="1"/>
</dbReference>
<organism evidence="1 2">
    <name type="scientific">Nocardia nova</name>
    <dbReference type="NCBI Taxonomy" id="37330"/>
    <lineage>
        <taxon>Bacteria</taxon>
        <taxon>Bacillati</taxon>
        <taxon>Actinomycetota</taxon>
        <taxon>Actinomycetes</taxon>
        <taxon>Mycobacteriales</taxon>
        <taxon>Nocardiaceae</taxon>
        <taxon>Nocardia</taxon>
    </lineage>
</organism>
<dbReference type="InterPro" id="IPR009959">
    <property type="entry name" value="Cyclase_SnoaL-like"/>
</dbReference>
<dbReference type="Gene3D" id="3.10.450.50">
    <property type="match status" value="1"/>
</dbReference>
<dbReference type="EMBL" id="PYHS01000006">
    <property type="protein sequence ID" value="PSR62798.1"/>
    <property type="molecule type" value="Genomic_DNA"/>
</dbReference>
<sequence length="147" mass="16623">MRGFDMSIEANKDVIRRFMKVGDAATRDLAAIWDSFTPDCAFPTLAARTGRADFTVQDYRTFLLDYFRALPDATFTVDELIAEDDRVWAHITIRGTHSAELRGVPATHRPVEYTQLGLYTIRGGKIARARAVFDDVTLLRQIGVRVQ</sequence>
<proteinExistence type="predicted"/>
<evidence type="ECO:0000313" key="1">
    <source>
        <dbReference type="EMBL" id="PSR62798.1"/>
    </source>
</evidence>
<dbReference type="GO" id="GO:0030638">
    <property type="term" value="P:polyketide metabolic process"/>
    <property type="evidence" value="ECO:0007669"/>
    <property type="project" value="InterPro"/>
</dbReference>
<name>A0A2T2Z4W3_9NOCA</name>
<dbReference type="PANTHER" id="PTHR38436">
    <property type="entry name" value="POLYKETIDE CYCLASE SNOAL-LIKE DOMAIN"/>
    <property type="match status" value="1"/>
</dbReference>
<reference evidence="1 2" key="1">
    <citation type="submission" date="2018-02" db="EMBL/GenBank/DDBJ databases">
        <title>8 Nocardia nova and 1 Nocardia cyriacigeorgica strain used for evolution to TMP-SMX.</title>
        <authorList>
            <person name="Mehta H."/>
            <person name="Weng J."/>
            <person name="Shamoo Y."/>
        </authorList>
    </citation>
    <scope>NUCLEOTIDE SEQUENCE [LARGE SCALE GENOMIC DNA]</scope>
    <source>
        <strain evidence="1 2">ATCC 33727</strain>
    </source>
</reference>
<dbReference type="Pfam" id="PF07366">
    <property type="entry name" value="SnoaL"/>
    <property type="match status" value="1"/>
</dbReference>
<dbReference type="PANTHER" id="PTHR38436:SF1">
    <property type="entry name" value="ESTER CYCLASE"/>
    <property type="match status" value="1"/>
</dbReference>
<protein>
    <recommendedName>
        <fullName evidence="3">Ester cyclase</fullName>
    </recommendedName>
</protein>
<dbReference type="Proteomes" id="UP000241647">
    <property type="component" value="Unassembled WGS sequence"/>
</dbReference>
<evidence type="ECO:0008006" key="3">
    <source>
        <dbReference type="Google" id="ProtNLM"/>
    </source>
</evidence>
<evidence type="ECO:0000313" key="2">
    <source>
        <dbReference type="Proteomes" id="UP000241647"/>
    </source>
</evidence>
<accession>A0A2T2Z4W3</accession>
<comment type="caution">
    <text evidence="1">The sequence shown here is derived from an EMBL/GenBank/DDBJ whole genome shotgun (WGS) entry which is preliminary data.</text>
</comment>
<dbReference type="InterPro" id="IPR032710">
    <property type="entry name" value="NTF2-like_dom_sf"/>
</dbReference>
<gene>
    <name evidence="1" type="ORF">C8259_13565</name>
</gene>
<dbReference type="AlphaFoldDB" id="A0A2T2Z4W3"/>